<feature type="region of interest" description="Disordered" evidence="1">
    <location>
        <begin position="55"/>
        <end position="133"/>
    </location>
</feature>
<accession>A0A1E3J017</accession>
<name>A0A1E3J017_9TREE</name>
<feature type="compositionally biased region" description="Polar residues" evidence="1">
    <location>
        <begin position="75"/>
        <end position="87"/>
    </location>
</feature>
<gene>
    <name evidence="2" type="ORF">L198_05361</name>
</gene>
<dbReference type="GeneID" id="30194574"/>
<dbReference type="RefSeq" id="XP_019030601.1">
    <property type="nucleotide sequence ID" value="XM_019177448.1"/>
</dbReference>
<comment type="caution">
    <text evidence="2">The sequence shown here is derived from an EMBL/GenBank/DDBJ whole genome shotgun (WGS) entry which is preliminary data.</text>
</comment>
<dbReference type="EMBL" id="AWGH01000016">
    <property type="protein sequence ID" value="ODN93496.1"/>
    <property type="molecule type" value="Genomic_DNA"/>
</dbReference>
<feature type="region of interest" description="Disordered" evidence="1">
    <location>
        <begin position="149"/>
        <end position="175"/>
    </location>
</feature>
<dbReference type="OrthoDB" id="2574024at2759"/>
<sequence length="194" mass="21360">MIALSEKDDTPAQRLERLLNIITSVIASYAATPISSPLHLTELTHFYQRAASLSPKISHEDPTPPSPPGMPRSKSVVSLSFLTNPFNGSPPMPRIRNDSLPPSKRRSSGKKSDVQSQGESEEEGPTKRQVEQLEKEWWTSEIVAAWYGPGPGSPLREGYGLKSQSQKSNGGRSVNFKTLGRFRRDVGFVGLDDE</sequence>
<organism evidence="2 3">
    <name type="scientific">Cryptococcus wingfieldii CBS 7118</name>
    <dbReference type="NCBI Taxonomy" id="1295528"/>
    <lineage>
        <taxon>Eukaryota</taxon>
        <taxon>Fungi</taxon>
        <taxon>Dikarya</taxon>
        <taxon>Basidiomycota</taxon>
        <taxon>Agaricomycotina</taxon>
        <taxon>Tremellomycetes</taxon>
        <taxon>Tremellales</taxon>
        <taxon>Cryptococcaceae</taxon>
        <taxon>Cryptococcus</taxon>
    </lineage>
</organism>
<evidence type="ECO:0000313" key="3">
    <source>
        <dbReference type="Proteomes" id="UP000094819"/>
    </source>
</evidence>
<proteinExistence type="predicted"/>
<protein>
    <submittedName>
        <fullName evidence="2">Uncharacterized protein</fullName>
    </submittedName>
</protein>
<reference evidence="2 3" key="1">
    <citation type="submission" date="2016-06" db="EMBL/GenBank/DDBJ databases">
        <title>Evolution of pathogenesis and genome organization in the Tremellales.</title>
        <authorList>
            <person name="Cuomo C."/>
            <person name="Litvintseva A."/>
            <person name="Heitman J."/>
            <person name="Chen Y."/>
            <person name="Sun S."/>
            <person name="Springer D."/>
            <person name="Dromer F."/>
            <person name="Young S."/>
            <person name="Zeng Q."/>
            <person name="Chapman S."/>
            <person name="Gujja S."/>
            <person name="Saif S."/>
            <person name="Birren B."/>
        </authorList>
    </citation>
    <scope>NUCLEOTIDE SEQUENCE [LARGE SCALE GENOMIC DNA]</scope>
    <source>
        <strain evidence="2 3">CBS 7118</strain>
    </source>
</reference>
<feature type="compositionally biased region" description="Polar residues" evidence="1">
    <location>
        <begin position="162"/>
        <end position="175"/>
    </location>
</feature>
<keyword evidence="3" id="KW-1185">Reference proteome</keyword>
<feature type="compositionally biased region" description="Basic and acidic residues" evidence="1">
    <location>
        <begin position="124"/>
        <end position="133"/>
    </location>
</feature>
<evidence type="ECO:0000313" key="2">
    <source>
        <dbReference type="EMBL" id="ODN93496.1"/>
    </source>
</evidence>
<dbReference type="Proteomes" id="UP000094819">
    <property type="component" value="Unassembled WGS sequence"/>
</dbReference>
<evidence type="ECO:0000256" key="1">
    <source>
        <dbReference type="SAM" id="MobiDB-lite"/>
    </source>
</evidence>
<dbReference type="AlphaFoldDB" id="A0A1E3J017"/>